<dbReference type="GO" id="GO:0009231">
    <property type="term" value="P:riboflavin biosynthetic process"/>
    <property type="evidence" value="ECO:0007669"/>
    <property type="project" value="InterPro"/>
</dbReference>
<evidence type="ECO:0000259" key="1">
    <source>
        <dbReference type="Pfam" id="PF01872"/>
    </source>
</evidence>
<dbReference type="Gene3D" id="3.40.430.10">
    <property type="entry name" value="Dihydrofolate Reductase, subunit A"/>
    <property type="match status" value="1"/>
</dbReference>
<geneLocation type="plasmid" evidence="3">
    <name>large</name>
</geneLocation>
<dbReference type="HOGENOM" id="CLU_043966_4_2_7"/>
<feature type="domain" description="Bacterial bifunctional deaminase-reductase C-terminal" evidence="1">
    <location>
        <begin position="25"/>
        <end position="189"/>
    </location>
</feature>
<dbReference type="PANTHER" id="PTHR38011:SF11">
    <property type="entry name" value="2,5-DIAMINO-6-RIBOSYLAMINO-4(3H)-PYRIMIDINONE 5'-PHOSPHATE REDUCTASE"/>
    <property type="match status" value="1"/>
</dbReference>
<dbReference type="Pfam" id="PF01872">
    <property type="entry name" value="RibD_C"/>
    <property type="match status" value="1"/>
</dbReference>
<dbReference type="eggNOG" id="COG0262">
    <property type="taxonomic scope" value="Bacteria"/>
</dbReference>
<proteinExistence type="predicted"/>
<dbReference type="InterPro" id="IPR002734">
    <property type="entry name" value="RibDG_C"/>
</dbReference>
<dbReference type="SUPFAM" id="SSF53597">
    <property type="entry name" value="Dihydrofolate reductase-like"/>
    <property type="match status" value="1"/>
</dbReference>
<dbReference type="Proteomes" id="UP000000602">
    <property type="component" value="Plasmid large"/>
</dbReference>
<organism evidence="2 3">
    <name type="scientific">Desulfotalea psychrophila (strain LSv54 / DSM 12343)</name>
    <dbReference type="NCBI Taxonomy" id="177439"/>
    <lineage>
        <taxon>Bacteria</taxon>
        <taxon>Pseudomonadati</taxon>
        <taxon>Thermodesulfobacteriota</taxon>
        <taxon>Desulfobulbia</taxon>
        <taxon>Desulfobulbales</taxon>
        <taxon>Desulfocapsaceae</taxon>
        <taxon>Desulfotalea</taxon>
    </lineage>
</organism>
<dbReference type="InterPro" id="IPR024072">
    <property type="entry name" value="DHFR-like_dom_sf"/>
</dbReference>
<dbReference type="AlphaFoldDB" id="Q6AI85"/>
<dbReference type="STRING" id="177439.DPPB98"/>
<evidence type="ECO:0000313" key="2">
    <source>
        <dbReference type="EMBL" id="CAG37962.1"/>
    </source>
</evidence>
<dbReference type="InterPro" id="IPR050765">
    <property type="entry name" value="Riboflavin_Biosynth_HTPR"/>
</dbReference>
<dbReference type="KEGG" id="dps:DPPB98"/>
<evidence type="ECO:0000313" key="3">
    <source>
        <dbReference type="Proteomes" id="UP000000602"/>
    </source>
</evidence>
<name>Q6AI85_DESPS</name>
<dbReference type="GO" id="GO:0008703">
    <property type="term" value="F:5-amino-6-(5-phosphoribosylamino)uracil reductase activity"/>
    <property type="evidence" value="ECO:0007669"/>
    <property type="project" value="InterPro"/>
</dbReference>
<dbReference type="EMBL" id="CR522871">
    <property type="protein sequence ID" value="CAG37962.1"/>
    <property type="molecule type" value="Genomic_DNA"/>
</dbReference>
<keyword evidence="3" id="KW-1185">Reference proteome</keyword>
<dbReference type="PANTHER" id="PTHR38011">
    <property type="entry name" value="DIHYDROFOLATE REDUCTASE FAMILY PROTEIN (AFU_ORTHOLOGUE AFUA_8G06820)"/>
    <property type="match status" value="1"/>
</dbReference>
<reference evidence="2 3" key="1">
    <citation type="journal article" date="2004" name="Environ. Microbiol.">
        <title>The genome of Desulfotalea psychrophila, a sulfate-reducing bacterium from permanently cold Arctic sediments.</title>
        <authorList>
            <person name="Rabus R."/>
            <person name="Ruepp A."/>
            <person name="Frickey T."/>
            <person name="Rattei T."/>
            <person name="Fartmann B."/>
            <person name="Stark M."/>
            <person name="Bauer M."/>
            <person name="Zibat A."/>
            <person name="Lombardot T."/>
            <person name="Becker I."/>
            <person name="Amann J."/>
            <person name="Gellner K."/>
            <person name="Teeling H."/>
            <person name="Leuschner W.D."/>
            <person name="Gloeckner F.-O."/>
            <person name="Lupas A.N."/>
            <person name="Amann R."/>
            <person name="Klenk H.-P."/>
        </authorList>
    </citation>
    <scope>NUCLEOTIDE SEQUENCE [LARGE SCALE GENOMIC DNA]</scope>
    <source>
        <strain evidence="3">DSM 12343 / LSv54</strain>
        <plasmid evidence="3">large</plasmid>
    </source>
</reference>
<protein>
    <submittedName>
        <fullName evidence="2">Probable dihydrofolate reductase</fullName>
    </submittedName>
</protein>
<sequence length="199" mass="22077">MARFNCHYCTTISKMDDLGVNMANIVFIGVSLDGYIADKDGGLEFLQCIPNPEHDELGFPEFMASIDALLMGRNTYETILSFGGEWPYSKPVFVLSNSLTSLPEHLKGKGELIISGSVEEVTQQLNQQGFTNLYIDGGKLIQSFLKLDMIDELVISKIPILLGGGTSLFGDLQSHLMFEHVSTEVLLNAIVQSHYKRIR</sequence>
<gene>
    <name evidence="2" type="ordered locus">DPPB98</name>
</gene>
<accession>Q6AI85</accession>